<evidence type="ECO:0000256" key="7">
    <source>
        <dbReference type="ARBA" id="ARBA00023239"/>
    </source>
</evidence>
<dbReference type="Proteomes" id="UP000018417">
    <property type="component" value="Unassembled WGS sequence"/>
</dbReference>
<gene>
    <name evidence="9" type="ORF">F934_01890</name>
</gene>
<evidence type="ECO:0000256" key="5">
    <source>
        <dbReference type="ARBA" id="ARBA00023124"/>
    </source>
</evidence>
<dbReference type="AlphaFoldDB" id="N9E3U9"/>
<evidence type="ECO:0000256" key="2">
    <source>
        <dbReference type="ARBA" id="ARBA00022670"/>
    </source>
</evidence>
<proteinExistence type="inferred from homology"/>
<dbReference type="OrthoDB" id="6192129at2"/>
<dbReference type="SUPFAM" id="SSF143081">
    <property type="entry name" value="BB1717-like"/>
    <property type="match status" value="1"/>
</dbReference>
<keyword evidence="6" id="KW-0238">DNA-binding</keyword>
<dbReference type="EC" id="3.4.-.-" evidence="8"/>
<dbReference type="GO" id="GO:0106300">
    <property type="term" value="P:protein-DNA covalent cross-linking repair"/>
    <property type="evidence" value="ECO:0007669"/>
    <property type="project" value="InterPro"/>
</dbReference>
<evidence type="ECO:0000313" key="10">
    <source>
        <dbReference type="Proteomes" id="UP000018417"/>
    </source>
</evidence>
<dbReference type="HOGENOM" id="CLU_035990_3_1_6"/>
<comment type="caution">
    <text evidence="9">The sequence shown here is derived from an EMBL/GenBank/DDBJ whole genome shotgun (WGS) entry which is preliminary data.</text>
</comment>
<organism evidence="9 10">
    <name type="scientific">Acinetobacter beijerinckii ANC 3835</name>
    <dbReference type="NCBI Taxonomy" id="1217649"/>
    <lineage>
        <taxon>Bacteria</taxon>
        <taxon>Pseudomonadati</taxon>
        <taxon>Pseudomonadota</taxon>
        <taxon>Gammaproteobacteria</taxon>
        <taxon>Moraxellales</taxon>
        <taxon>Moraxellaceae</taxon>
        <taxon>Acinetobacter</taxon>
    </lineage>
</organism>
<dbReference type="PATRIC" id="fig|1217649.3.peg.1825"/>
<keyword evidence="3" id="KW-0227">DNA damage</keyword>
<evidence type="ECO:0000313" key="9">
    <source>
        <dbReference type="EMBL" id="ENW05158.1"/>
    </source>
</evidence>
<dbReference type="GO" id="GO:0003697">
    <property type="term" value="F:single-stranded DNA binding"/>
    <property type="evidence" value="ECO:0007669"/>
    <property type="project" value="InterPro"/>
</dbReference>
<accession>N9E3U9</accession>
<dbReference type="GO" id="GO:0008233">
    <property type="term" value="F:peptidase activity"/>
    <property type="evidence" value="ECO:0007669"/>
    <property type="project" value="UniProtKB-KW"/>
</dbReference>
<dbReference type="InterPro" id="IPR003738">
    <property type="entry name" value="SRAP"/>
</dbReference>
<dbReference type="InterPro" id="IPR036590">
    <property type="entry name" value="SRAP-like"/>
</dbReference>
<evidence type="ECO:0000256" key="6">
    <source>
        <dbReference type="ARBA" id="ARBA00023125"/>
    </source>
</evidence>
<keyword evidence="4 8" id="KW-0378">Hydrolase</keyword>
<dbReference type="Gene3D" id="3.90.1680.10">
    <property type="entry name" value="SOS response associated peptidase-like"/>
    <property type="match status" value="1"/>
</dbReference>
<sequence>MCANYEPIFKNRAQLLDLSEPTFDYKNEIYPAYNSPIIIAKNESIEWRSARFGLVPNWADTLDKVKETHNARSETVATKPNFRHAWKNNQFCLIPVETIFEPKYIDGKPQWYGIYRCDGMPFTVAGIYEYATINGEQILSMSMLTINSESHPLMNQFHAPDEEKRSVVVISQDRRNSWLSCEYQDVAEFMHEFSANDFTAAPKAEMHKFRPKTH</sequence>
<keyword evidence="7" id="KW-0456">Lyase</keyword>
<dbReference type="GO" id="GO:0006508">
    <property type="term" value="P:proteolysis"/>
    <property type="evidence" value="ECO:0007669"/>
    <property type="project" value="UniProtKB-KW"/>
</dbReference>
<evidence type="ECO:0000256" key="8">
    <source>
        <dbReference type="RuleBase" id="RU364100"/>
    </source>
</evidence>
<reference evidence="9 10" key="1">
    <citation type="submission" date="2013-02" db="EMBL/GenBank/DDBJ databases">
        <title>The Genome Sequence of Acinetobacter beijerinckii ANC 3835.</title>
        <authorList>
            <consortium name="The Broad Institute Genome Sequencing Platform"/>
            <consortium name="The Broad Institute Genome Sequencing Center for Infectious Disease"/>
            <person name="Cerqueira G."/>
            <person name="Feldgarden M."/>
            <person name="Courvalin P."/>
            <person name="Perichon B."/>
            <person name="Grillot-Courvalin C."/>
            <person name="Clermont D."/>
            <person name="Rocha E."/>
            <person name="Yoon E.-J."/>
            <person name="Nemec A."/>
            <person name="Walker B."/>
            <person name="Young S.K."/>
            <person name="Zeng Q."/>
            <person name="Gargeya S."/>
            <person name="Fitzgerald M."/>
            <person name="Haas B."/>
            <person name="Abouelleil A."/>
            <person name="Alvarado L."/>
            <person name="Arachchi H.M."/>
            <person name="Berlin A.M."/>
            <person name="Chapman S.B."/>
            <person name="Dewar J."/>
            <person name="Goldberg J."/>
            <person name="Griggs A."/>
            <person name="Gujja S."/>
            <person name="Hansen M."/>
            <person name="Howarth C."/>
            <person name="Imamovic A."/>
            <person name="Larimer J."/>
            <person name="McCowan C."/>
            <person name="Murphy C."/>
            <person name="Neiman D."/>
            <person name="Pearson M."/>
            <person name="Priest M."/>
            <person name="Roberts A."/>
            <person name="Saif S."/>
            <person name="Shea T."/>
            <person name="Sisk P."/>
            <person name="Sykes S."/>
            <person name="Wortman J."/>
            <person name="Nusbaum C."/>
            <person name="Birren B."/>
        </authorList>
    </citation>
    <scope>NUCLEOTIDE SEQUENCE [LARGE SCALE GENOMIC DNA]</scope>
    <source>
        <strain evidence="9 10">ANC 3835</strain>
    </source>
</reference>
<evidence type="ECO:0000256" key="3">
    <source>
        <dbReference type="ARBA" id="ARBA00022763"/>
    </source>
</evidence>
<keyword evidence="5" id="KW-0190">Covalent protein-DNA linkage</keyword>
<dbReference type="Pfam" id="PF02586">
    <property type="entry name" value="SRAP"/>
    <property type="match status" value="1"/>
</dbReference>
<name>N9E3U9_9GAMM</name>
<dbReference type="EMBL" id="APQK01000012">
    <property type="protein sequence ID" value="ENW05158.1"/>
    <property type="molecule type" value="Genomic_DNA"/>
</dbReference>
<evidence type="ECO:0000256" key="4">
    <source>
        <dbReference type="ARBA" id="ARBA00022801"/>
    </source>
</evidence>
<dbReference type="PANTHER" id="PTHR13604">
    <property type="entry name" value="DC12-RELATED"/>
    <property type="match status" value="1"/>
</dbReference>
<dbReference type="RefSeq" id="WP_005054242.1">
    <property type="nucleotide sequence ID" value="NZ_KB849759.1"/>
</dbReference>
<dbReference type="PANTHER" id="PTHR13604:SF0">
    <property type="entry name" value="ABASIC SITE PROCESSING PROTEIN HMCES"/>
    <property type="match status" value="1"/>
</dbReference>
<dbReference type="GO" id="GO:0016829">
    <property type="term" value="F:lyase activity"/>
    <property type="evidence" value="ECO:0007669"/>
    <property type="project" value="UniProtKB-KW"/>
</dbReference>
<keyword evidence="2 8" id="KW-0645">Protease</keyword>
<comment type="similarity">
    <text evidence="1 8">Belongs to the SOS response-associated peptidase family.</text>
</comment>
<protein>
    <recommendedName>
        <fullName evidence="8">Abasic site processing protein</fullName>
        <ecNumber evidence="8">3.4.-.-</ecNumber>
    </recommendedName>
</protein>
<evidence type="ECO:0000256" key="1">
    <source>
        <dbReference type="ARBA" id="ARBA00008136"/>
    </source>
</evidence>